<proteinExistence type="predicted"/>
<dbReference type="EMBL" id="LR586016">
    <property type="protein sequence ID" value="VIP02559.1"/>
    <property type="molecule type" value="Genomic_DNA"/>
</dbReference>
<sequence length="280" mass="31359">MTFGMRIRLGFLAGFLTLLGAVSGMLAFWPGQPLNAQSQPPDLSKAGPNVVKNGDFETGEITPTGWQSIDGLCVHWATDSDPKRGKVIRFDTDVTQAQAYEWWAKLAKGAKPGDAPKKLPTIEPKYDTIAGLDGAWFWSDYFPIEKGQAYWLTIDVKGPAILVWLVGYNEKGSEAFGADANAFQEYLKTKTLQKPLDRKRNFDPFINTYSFRGRMDAGGANEWRTYSRKGKLFRPTGSATPNVKWGRILIYPYWPPGEYFVDNVRLLPVPDPDARPDDEP</sequence>
<evidence type="ECO:0000313" key="1">
    <source>
        <dbReference type="EMBL" id="VIP02559.1"/>
    </source>
</evidence>
<dbReference type="AlphaFoldDB" id="A0A6C2YMX0"/>
<dbReference type="InParanoid" id="A0A6C2YMX0"/>
<evidence type="ECO:0000313" key="2">
    <source>
        <dbReference type="Proteomes" id="UP000464378"/>
    </source>
</evidence>
<dbReference type="Gene3D" id="2.60.120.260">
    <property type="entry name" value="Galactose-binding domain-like"/>
    <property type="match status" value="1"/>
</dbReference>
<organism evidence="1">
    <name type="scientific">Tuwongella immobilis</name>
    <dbReference type="NCBI Taxonomy" id="692036"/>
    <lineage>
        <taxon>Bacteria</taxon>
        <taxon>Pseudomonadati</taxon>
        <taxon>Planctomycetota</taxon>
        <taxon>Planctomycetia</taxon>
        <taxon>Gemmatales</taxon>
        <taxon>Gemmataceae</taxon>
        <taxon>Tuwongella</taxon>
    </lineage>
</organism>
<dbReference type="KEGG" id="tim:GMBLW1_14010"/>
<keyword evidence="2" id="KW-1185">Reference proteome</keyword>
<accession>A0A6C2YMX0</accession>
<dbReference type="Proteomes" id="UP000464378">
    <property type="component" value="Chromosome"/>
</dbReference>
<reference evidence="1" key="1">
    <citation type="submission" date="2019-04" db="EMBL/GenBank/DDBJ databases">
        <authorList>
            <consortium name="Science for Life Laboratories"/>
        </authorList>
    </citation>
    <scope>NUCLEOTIDE SEQUENCE</scope>
    <source>
        <strain evidence="1">MBLW1</strain>
    </source>
</reference>
<gene>
    <name evidence="1" type="ORF">GMBLW1_14010</name>
</gene>
<dbReference type="EMBL" id="LR593887">
    <property type="protein sequence ID" value="VTS01766.1"/>
    <property type="molecule type" value="Genomic_DNA"/>
</dbReference>
<dbReference type="RefSeq" id="WP_162657725.1">
    <property type="nucleotide sequence ID" value="NZ_LR593887.1"/>
</dbReference>
<protein>
    <submittedName>
        <fullName evidence="1">Uncharacterized protein</fullName>
    </submittedName>
</protein>
<name>A0A6C2YMX0_9BACT</name>